<reference evidence="2 3" key="1">
    <citation type="submission" date="2013-07" db="EMBL/GenBank/DDBJ databases">
        <authorList>
            <person name="Weinstock G."/>
            <person name="Sodergren E."/>
            <person name="Wylie T."/>
            <person name="Fulton L."/>
            <person name="Fulton R."/>
            <person name="Fronick C."/>
            <person name="O'Laughlin M."/>
            <person name="Godfrey J."/>
            <person name="Miner T."/>
            <person name="Herter B."/>
            <person name="Appelbaum E."/>
            <person name="Cordes M."/>
            <person name="Lek S."/>
            <person name="Wollam A."/>
            <person name="Pepin K.H."/>
            <person name="Palsikar V.B."/>
            <person name="Mitreva M."/>
            <person name="Wilson R.K."/>
        </authorList>
    </citation>
    <scope>NUCLEOTIDE SEQUENCE [LARGE SCALE GENOMIC DNA]</scope>
    <source>
        <strain evidence="2 3">ATCC 27760</strain>
    </source>
</reference>
<dbReference type="HOGENOM" id="CLU_2901508_0_0_9"/>
<dbReference type="STRING" id="411473.RUMCAL_02110"/>
<name>U2KPF2_9FIRM</name>
<keyword evidence="1" id="KW-0812">Transmembrane</keyword>
<accession>U2KPF2</accession>
<dbReference type="Proteomes" id="UP000016662">
    <property type="component" value="Unassembled WGS sequence"/>
</dbReference>
<gene>
    <name evidence="2" type="ORF">RUMCAL_02110</name>
</gene>
<evidence type="ECO:0000256" key="1">
    <source>
        <dbReference type="SAM" id="Phobius"/>
    </source>
</evidence>
<keyword evidence="3" id="KW-1185">Reference proteome</keyword>
<keyword evidence="1" id="KW-1133">Transmembrane helix</keyword>
<sequence>MLLSTITRKTDSVYHICHAFCTFVNVILYNRTWHASYKGMKWKNCIFRCAKAQLKKQINNYD</sequence>
<keyword evidence="1" id="KW-0472">Membrane</keyword>
<dbReference type="AlphaFoldDB" id="U2KPF2"/>
<evidence type="ECO:0000313" key="3">
    <source>
        <dbReference type="Proteomes" id="UP000016662"/>
    </source>
</evidence>
<feature type="transmembrane region" description="Helical" evidence="1">
    <location>
        <begin position="12"/>
        <end position="30"/>
    </location>
</feature>
<evidence type="ECO:0000313" key="2">
    <source>
        <dbReference type="EMBL" id="ERJ94152.1"/>
    </source>
</evidence>
<protein>
    <submittedName>
        <fullName evidence="2">Uncharacterized protein</fullName>
    </submittedName>
</protein>
<dbReference type="EMBL" id="AWVF01000258">
    <property type="protein sequence ID" value="ERJ94152.1"/>
    <property type="molecule type" value="Genomic_DNA"/>
</dbReference>
<proteinExistence type="predicted"/>
<comment type="caution">
    <text evidence="2">The sequence shown here is derived from an EMBL/GenBank/DDBJ whole genome shotgun (WGS) entry which is preliminary data.</text>
</comment>
<organism evidence="2 3">
    <name type="scientific">Ruminococcus callidus ATCC 27760</name>
    <dbReference type="NCBI Taxonomy" id="411473"/>
    <lineage>
        <taxon>Bacteria</taxon>
        <taxon>Bacillati</taxon>
        <taxon>Bacillota</taxon>
        <taxon>Clostridia</taxon>
        <taxon>Eubacteriales</taxon>
        <taxon>Oscillospiraceae</taxon>
        <taxon>Ruminococcus</taxon>
    </lineage>
</organism>